<dbReference type="EMBL" id="LR798394">
    <property type="protein sequence ID" value="CAB5228739.1"/>
    <property type="molecule type" value="Genomic_DNA"/>
</dbReference>
<organism evidence="2">
    <name type="scientific">uncultured Caudovirales phage</name>
    <dbReference type="NCBI Taxonomy" id="2100421"/>
    <lineage>
        <taxon>Viruses</taxon>
        <taxon>Duplodnaviria</taxon>
        <taxon>Heunggongvirae</taxon>
        <taxon>Uroviricota</taxon>
        <taxon>Caudoviricetes</taxon>
        <taxon>Peduoviridae</taxon>
        <taxon>Maltschvirus</taxon>
        <taxon>Maltschvirus maltsch</taxon>
    </lineage>
</organism>
<sequence>MKHFAKIENNIISQIIAIEDSDCNGLDFPNSETVGKQYIENIGLTGDWIETSITGLFRQRYAWIGGSYNSEFNCFVNPQPYPSWIMNNFGEWDAPVPYPTDAGEHDVYTWNEENLAWEFQFSN</sequence>
<proteinExistence type="predicted"/>
<reference evidence="2" key="1">
    <citation type="submission" date="2020-05" db="EMBL/GenBank/DDBJ databases">
        <authorList>
            <person name="Chiriac C."/>
            <person name="Salcher M."/>
            <person name="Ghai R."/>
            <person name="Kavagutti S V."/>
        </authorList>
    </citation>
    <scope>NUCLEOTIDE SEQUENCE</scope>
</reference>
<name>A0A6J7XEY8_9CAUD</name>
<evidence type="ECO:0000313" key="2">
    <source>
        <dbReference type="EMBL" id="CAB5228739.1"/>
    </source>
</evidence>
<protein>
    <submittedName>
        <fullName evidence="2">Uncharacterized protein</fullName>
    </submittedName>
</protein>
<gene>
    <name evidence="2" type="ORF">UFOVP1549_61</name>
    <name evidence="1" type="ORF">UFOVP303_33</name>
</gene>
<dbReference type="EMBL" id="LR796315">
    <property type="protein sequence ID" value="CAB4136038.1"/>
    <property type="molecule type" value="Genomic_DNA"/>
</dbReference>
<evidence type="ECO:0000313" key="1">
    <source>
        <dbReference type="EMBL" id="CAB4136038.1"/>
    </source>
</evidence>
<accession>A0A6J7XEY8</accession>